<proteinExistence type="predicted"/>
<protein>
    <submittedName>
        <fullName evidence="2">Metallophosphoesterase</fullName>
    </submittedName>
</protein>
<dbReference type="EMBL" id="LGGN01000150">
    <property type="protein sequence ID" value="KUK77246.1"/>
    <property type="molecule type" value="Genomic_DNA"/>
</dbReference>
<evidence type="ECO:0000313" key="3">
    <source>
        <dbReference type="Proteomes" id="UP000053860"/>
    </source>
</evidence>
<name>A0A117M097_9BACT</name>
<comment type="caution">
    <text evidence="2">The sequence shown here is derived from an EMBL/GenBank/DDBJ whole genome shotgun (WGS) entry which is preliminary data.</text>
</comment>
<feature type="compositionally biased region" description="Basic residues" evidence="1">
    <location>
        <begin position="72"/>
        <end position="81"/>
    </location>
</feature>
<dbReference type="Proteomes" id="UP000053860">
    <property type="component" value="Unassembled WGS sequence"/>
</dbReference>
<evidence type="ECO:0000313" key="2">
    <source>
        <dbReference type="EMBL" id="KUK77246.1"/>
    </source>
</evidence>
<evidence type="ECO:0000256" key="1">
    <source>
        <dbReference type="SAM" id="MobiDB-lite"/>
    </source>
</evidence>
<reference evidence="3" key="1">
    <citation type="journal article" date="2015" name="MBio">
        <title>Genome-Resolved Metagenomic Analysis Reveals Roles for Candidate Phyla and Other Microbial Community Members in Biogeochemical Transformations in Oil Reservoirs.</title>
        <authorList>
            <person name="Hu P."/>
            <person name="Tom L."/>
            <person name="Singh A."/>
            <person name="Thomas B.C."/>
            <person name="Baker B.J."/>
            <person name="Piceno Y.M."/>
            <person name="Andersen G.L."/>
            <person name="Banfield J.F."/>
        </authorList>
    </citation>
    <scope>NUCLEOTIDE SEQUENCE [LARGE SCALE GENOMIC DNA]</scope>
</reference>
<dbReference type="AlphaFoldDB" id="A0A117M097"/>
<gene>
    <name evidence="2" type="ORF">XD92_0865</name>
</gene>
<organism evidence="2 3">
    <name type="scientific">Proteiniphilum acetatigenes</name>
    <dbReference type="NCBI Taxonomy" id="294710"/>
    <lineage>
        <taxon>Bacteria</taxon>
        <taxon>Pseudomonadati</taxon>
        <taxon>Bacteroidota</taxon>
        <taxon>Bacteroidia</taxon>
        <taxon>Bacteroidales</taxon>
        <taxon>Dysgonomonadaceae</taxon>
        <taxon>Proteiniphilum</taxon>
    </lineage>
</organism>
<sequence>MVRFALHRYDEPEEFTAIVFGDPQPYSMEDMDYFTRKILQEVEKNNKTLFGISLGDIVGNSSTERKATKSGNKFRRLSAQM</sequence>
<accession>A0A117M097</accession>
<feature type="region of interest" description="Disordered" evidence="1">
    <location>
        <begin position="62"/>
        <end position="81"/>
    </location>
</feature>